<dbReference type="RefSeq" id="WP_095983378.1">
    <property type="nucleotide sequence ID" value="NZ_CP022098.1"/>
</dbReference>
<dbReference type="SUPFAM" id="SSF48613">
    <property type="entry name" value="Heme oxygenase-like"/>
    <property type="match status" value="1"/>
</dbReference>
<dbReference type="PANTHER" id="PTHR40279">
    <property type="entry name" value="PQQC-LIKE PROTEIN"/>
    <property type="match status" value="1"/>
</dbReference>
<evidence type="ECO:0000256" key="1">
    <source>
        <dbReference type="ARBA" id="ARBA00023002"/>
    </source>
</evidence>
<dbReference type="Gene3D" id="1.20.910.10">
    <property type="entry name" value="Heme oxygenase-like"/>
    <property type="match status" value="1"/>
</dbReference>
<proteinExistence type="predicted"/>
<evidence type="ECO:0000313" key="2">
    <source>
        <dbReference type="EMBL" id="ATB34659.1"/>
    </source>
</evidence>
<organism evidence="2 3">
    <name type="scientific">Cystobacter fuscus</name>
    <dbReference type="NCBI Taxonomy" id="43"/>
    <lineage>
        <taxon>Bacteria</taxon>
        <taxon>Pseudomonadati</taxon>
        <taxon>Myxococcota</taxon>
        <taxon>Myxococcia</taxon>
        <taxon>Myxococcales</taxon>
        <taxon>Cystobacterineae</taxon>
        <taxon>Archangiaceae</taxon>
        <taxon>Cystobacter</taxon>
    </lineage>
</organism>
<protein>
    <submittedName>
        <fullName evidence="2">Heme oxygenase</fullName>
    </submittedName>
</protein>
<dbReference type="AlphaFoldDB" id="A0A250ISE0"/>
<gene>
    <name evidence="2" type="ORF">CYFUS_000066</name>
</gene>
<dbReference type="EMBL" id="CP022098">
    <property type="protein sequence ID" value="ATB34659.1"/>
    <property type="molecule type" value="Genomic_DNA"/>
</dbReference>
<dbReference type="InterPro" id="IPR039068">
    <property type="entry name" value="PqqC-like"/>
</dbReference>
<dbReference type="GO" id="GO:0016491">
    <property type="term" value="F:oxidoreductase activity"/>
    <property type="evidence" value="ECO:0007669"/>
    <property type="project" value="UniProtKB-KW"/>
</dbReference>
<dbReference type="PANTHER" id="PTHR40279:SF3">
    <property type="entry name" value="4-AMINOBENZOATE SYNTHASE"/>
    <property type="match status" value="1"/>
</dbReference>
<reference evidence="2 3" key="1">
    <citation type="submission" date="2017-06" db="EMBL/GenBank/DDBJ databases">
        <title>Sequencing and comparative analysis of myxobacterial genomes.</title>
        <authorList>
            <person name="Rupp O."/>
            <person name="Goesmann A."/>
            <person name="Sogaard-Andersen L."/>
        </authorList>
    </citation>
    <scope>NUCLEOTIDE SEQUENCE [LARGE SCALE GENOMIC DNA]</scope>
    <source>
        <strain evidence="2 3">DSM 52655</strain>
    </source>
</reference>
<dbReference type="Pfam" id="PF14518">
    <property type="entry name" value="Haem_oxygenas_2"/>
    <property type="match status" value="1"/>
</dbReference>
<evidence type="ECO:0000313" key="3">
    <source>
        <dbReference type="Proteomes" id="UP000217257"/>
    </source>
</evidence>
<dbReference type="KEGG" id="cfus:CYFUS_000066"/>
<dbReference type="InterPro" id="IPR016084">
    <property type="entry name" value="Haem_Oase-like_multi-hlx"/>
</dbReference>
<dbReference type="Proteomes" id="UP000217257">
    <property type="component" value="Chromosome"/>
</dbReference>
<name>A0A250ISE0_9BACT</name>
<keyword evidence="1" id="KW-0560">Oxidoreductase</keyword>
<sequence length="243" mass="27088">MSTPGENPSSMNWINTLEHEARALLDALDAHPAARRLFEGSIDTESYAHYLVQTYHYARWSTPLLVEAGKRMLRLGQHAALGQLLLQKASEEHGHERWLLADLKNLGWSAERVERTEPGPAVSAYVAWNRFTSRHGRPEAFLGTAYVLEYLSVHRASRAVERLLAARRIPLIHKAVTFLRAHGSADVGHVEELTSLLSPLTDPEEQSALLLSARTTRVLYLGLFAQGMHEDAAECLRDAGPGR</sequence>
<accession>A0A250ISE0</accession>